<feature type="transmembrane region" description="Helical" evidence="10">
    <location>
        <begin position="242"/>
        <end position="261"/>
    </location>
</feature>
<evidence type="ECO:0000313" key="11">
    <source>
        <dbReference type="EMBL" id="CAG8546686.1"/>
    </source>
</evidence>
<dbReference type="Pfam" id="PF03966">
    <property type="entry name" value="Trm112p"/>
    <property type="match status" value="1"/>
</dbReference>
<dbReference type="Gene3D" id="2.20.25.10">
    <property type="match status" value="1"/>
</dbReference>
<keyword evidence="5 10" id="KW-0808">Transferase</keyword>
<comment type="caution">
    <text evidence="11">The sequence shown here is derived from an EMBL/GenBank/DDBJ whole genome shotgun (WGS) entry which is preliminary data.</text>
</comment>
<keyword evidence="6 10" id="KW-0812">Transmembrane</keyword>
<gene>
    <name evidence="11" type="ORF">DEBURN_LOCUS6892</name>
</gene>
<keyword evidence="4 10" id="KW-0328">Glycosyltransferase</keyword>
<evidence type="ECO:0000256" key="5">
    <source>
        <dbReference type="ARBA" id="ARBA00022679"/>
    </source>
</evidence>
<comment type="subcellular location">
    <subcellularLocation>
        <location evidence="1 10">Endoplasmic reticulum membrane</location>
        <topology evidence="1 10">Multi-pass membrane protein</topology>
    </subcellularLocation>
</comment>
<reference evidence="11" key="1">
    <citation type="submission" date="2021-06" db="EMBL/GenBank/DDBJ databases">
        <authorList>
            <person name="Kallberg Y."/>
            <person name="Tangrot J."/>
            <person name="Rosling A."/>
        </authorList>
    </citation>
    <scope>NUCLEOTIDE SEQUENCE</scope>
    <source>
        <strain evidence="11">AZ414A</strain>
    </source>
</reference>
<feature type="transmembrane region" description="Helical" evidence="10">
    <location>
        <begin position="273"/>
        <end position="295"/>
    </location>
</feature>
<evidence type="ECO:0000256" key="10">
    <source>
        <dbReference type="RuleBase" id="RU363110"/>
    </source>
</evidence>
<evidence type="ECO:0000256" key="3">
    <source>
        <dbReference type="ARBA" id="ARBA00008715"/>
    </source>
</evidence>
<protein>
    <recommendedName>
        <fullName evidence="10">Alpha-1,3-glucosyltransferase</fullName>
        <ecNumber evidence="10">2.4.1.-</ecNumber>
    </recommendedName>
</protein>
<comment type="caution">
    <text evidence="10">Lacks conserved residue(s) required for the propagation of feature annotation.</text>
</comment>
<dbReference type="Pfam" id="PF03155">
    <property type="entry name" value="Alg6_Alg8"/>
    <property type="match status" value="3"/>
</dbReference>
<sequence length="406" mass="48422">MVRNNNIDFWNLRKMDGYNTPPMYGDYEAQRHWMELTLHVPINQWYYYDLEWWGLDYPPLTAYVSWLYQSRGYESENNKLFMRSSVLILELLIYVPSVFVFVNWWFDDNSWKKKELATLLILLQPSLILIDHGHFHFKQMALYFAPAIFAYLLGKYSFENLSQVVTRIFPLQRGLYEDKVANIWCAINIIIKLREMFDIQSLVRLSMFPLLKKDHLVLPYLVLLFMWNWLGSFTQQKSKLPVLNYLFMGSYLVIAIIHIMEFKLSPPERYPDIYIVMNVIFSAGMFIISLIYFNYRQIISNNNSSIIVDRKEVEIEVQETEFNPQFLRNMIRKLEWNALLNSAKEINITTLPEVLPDDLDEDFLRNLHRVLLETHIQQGKMTCPNCNHVYMVRDGIPNMLLNENET</sequence>
<dbReference type="InterPro" id="IPR004856">
    <property type="entry name" value="Glyco_trans_ALG6/ALG8"/>
</dbReference>
<evidence type="ECO:0000256" key="9">
    <source>
        <dbReference type="ARBA" id="ARBA00023136"/>
    </source>
</evidence>
<dbReference type="Proteomes" id="UP000789706">
    <property type="component" value="Unassembled WGS sequence"/>
</dbReference>
<dbReference type="InterPro" id="IPR005651">
    <property type="entry name" value="Trm112-like"/>
</dbReference>
<keyword evidence="12" id="KW-1185">Reference proteome</keyword>
<accession>A0A9N9AXZ1</accession>
<evidence type="ECO:0000256" key="2">
    <source>
        <dbReference type="ARBA" id="ARBA00004922"/>
    </source>
</evidence>
<evidence type="ECO:0000256" key="8">
    <source>
        <dbReference type="ARBA" id="ARBA00022989"/>
    </source>
</evidence>
<evidence type="ECO:0000313" key="12">
    <source>
        <dbReference type="Proteomes" id="UP000789706"/>
    </source>
</evidence>
<dbReference type="AlphaFoldDB" id="A0A9N9AXZ1"/>
<evidence type="ECO:0000256" key="1">
    <source>
        <dbReference type="ARBA" id="ARBA00004477"/>
    </source>
</evidence>
<evidence type="ECO:0000256" key="7">
    <source>
        <dbReference type="ARBA" id="ARBA00022824"/>
    </source>
</evidence>
<organism evidence="11 12">
    <name type="scientific">Diversispora eburnea</name>
    <dbReference type="NCBI Taxonomy" id="1213867"/>
    <lineage>
        <taxon>Eukaryota</taxon>
        <taxon>Fungi</taxon>
        <taxon>Fungi incertae sedis</taxon>
        <taxon>Mucoromycota</taxon>
        <taxon>Glomeromycotina</taxon>
        <taxon>Glomeromycetes</taxon>
        <taxon>Diversisporales</taxon>
        <taxon>Diversisporaceae</taxon>
        <taxon>Diversispora</taxon>
    </lineage>
</organism>
<dbReference type="OrthoDB" id="5589195at2759"/>
<comment type="pathway">
    <text evidence="2 10">Protein modification; protein glycosylation.</text>
</comment>
<dbReference type="PANTHER" id="PTHR12413">
    <property type="entry name" value="DOLICHYL GLYCOSYLTRANSFERASE"/>
    <property type="match status" value="1"/>
</dbReference>
<proteinExistence type="inferred from homology"/>
<feature type="transmembrane region" description="Helical" evidence="10">
    <location>
        <begin position="80"/>
        <end position="104"/>
    </location>
</feature>
<feature type="transmembrane region" description="Helical" evidence="10">
    <location>
        <begin position="215"/>
        <end position="230"/>
    </location>
</feature>
<dbReference type="GO" id="GO:0005789">
    <property type="term" value="C:endoplasmic reticulum membrane"/>
    <property type="evidence" value="ECO:0007669"/>
    <property type="project" value="UniProtKB-SubCell"/>
</dbReference>
<evidence type="ECO:0000256" key="4">
    <source>
        <dbReference type="ARBA" id="ARBA00022676"/>
    </source>
</evidence>
<dbReference type="EC" id="2.4.1.-" evidence="10"/>
<keyword evidence="8 10" id="KW-1133">Transmembrane helix</keyword>
<name>A0A9N9AXZ1_9GLOM</name>
<dbReference type="PANTHER" id="PTHR12413:SF1">
    <property type="entry name" value="DOLICHYL PYROPHOSPHATE MAN9GLCNAC2 ALPHA-1,3-GLUCOSYLTRANSFERASE"/>
    <property type="match status" value="1"/>
</dbReference>
<comment type="similarity">
    <text evidence="3 10">Belongs to the ALG6/ALG8 glucosyltransferase family.</text>
</comment>
<keyword evidence="9 10" id="KW-0472">Membrane</keyword>
<evidence type="ECO:0000256" key="6">
    <source>
        <dbReference type="ARBA" id="ARBA00022692"/>
    </source>
</evidence>
<dbReference type="SUPFAM" id="SSF158997">
    <property type="entry name" value="Trm112p-like"/>
    <property type="match status" value="1"/>
</dbReference>
<dbReference type="EMBL" id="CAJVPK010000760">
    <property type="protein sequence ID" value="CAG8546686.1"/>
    <property type="molecule type" value="Genomic_DNA"/>
</dbReference>
<dbReference type="GO" id="GO:0042281">
    <property type="term" value="F:dolichyl pyrophosphate Man9GlcNAc2 alpha-1,3-glucosyltransferase activity"/>
    <property type="evidence" value="ECO:0007669"/>
    <property type="project" value="TreeGrafter"/>
</dbReference>
<keyword evidence="7 10" id="KW-0256">Endoplasmic reticulum</keyword>